<organism evidence="1 2">
    <name type="scientific">Mythimna loreyi</name>
    <dbReference type="NCBI Taxonomy" id="667449"/>
    <lineage>
        <taxon>Eukaryota</taxon>
        <taxon>Metazoa</taxon>
        <taxon>Ecdysozoa</taxon>
        <taxon>Arthropoda</taxon>
        <taxon>Hexapoda</taxon>
        <taxon>Insecta</taxon>
        <taxon>Pterygota</taxon>
        <taxon>Neoptera</taxon>
        <taxon>Endopterygota</taxon>
        <taxon>Lepidoptera</taxon>
        <taxon>Glossata</taxon>
        <taxon>Ditrysia</taxon>
        <taxon>Noctuoidea</taxon>
        <taxon>Noctuidae</taxon>
        <taxon>Noctuinae</taxon>
        <taxon>Hadenini</taxon>
        <taxon>Mythimna</taxon>
    </lineage>
</organism>
<protein>
    <submittedName>
        <fullName evidence="1">Uncharacterized protein</fullName>
    </submittedName>
</protein>
<comment type="caution">
    <text evidence="1">The sequence shown here is derived from an EMBL/GenBank/DDBJ whole genome shotgun (WGS) entry which is preliminary data.</text>
</comment>
<accession>A0ACC2QAZ0</accession>
<evidence type="ECO:0000313" key="2">
    <source>
        <dbReference type="Proteomes" id="UP001231649"/>
    </source>
</evidence>
<sequence>MDETYSESDVSLSPSQILERLQVLRQLQLLQRGKLQKQRLEYKETSETSSSITEIVSHFSNSTSYNTFRSLLQSSNDISNEGTPRENNSDLSHKVHARDLIEGVSVLNLSQESEFIVASPLSSRSRASAPSRNHVQEIETSPIKLSQNASNKSSVNSSMNKNSLLKKQISLDEMPILSPKKDFEALLLEKLQNEKHVPKPKSPETNNSIKTHKKKPFLRRGEGIARLGLKKNDFVIQNTNSLPWKRKSFQNKIESPLKLNLKKLKEQKGDVQIVKPNNVQKDSSTNKVENTVSNNAQRVTNNNEQKIINTDVQMSEPSLVTTDIRQAKLSRKSQPSHKSANCNEPSESTSNHSENQQSLGSVSTNSNNNQAVNKPASKAQFSKNNHPVLANKGKSWAAVLTKEQNDFLSQLKQSDYYKNFASPTKSVVSDASCDETMTRLRYERETAEQNMFELLENKVTHESFNLENSFYNRFLRSNLECSGESTPLILQKCLSQNPELRHIFPEFNGKRRNETEHSDADTCCSNYTDCCSDACSSVSCCSCKTVEHTKESPQNRNKHEKNRKSIDSRNKIGKVIQKEVDNKECHDDTVTETDAMKANIAEMNAKLISTSELLKDRLCELEDEIETFRKENASLAKLREEVDQDRQKFYEEKASFEQKFNEEKVLSEYYLAEEKEKLNKQKQMYERYVREMRGRLNKKDKDEVVNLKKEINDLKDEIRLKDAKSTSTIARLRNQIKVMEKEKKDLQEEVEKLKKQNRRIQHSNEVTRRLTNIKYLEEINKKLTTMSNRDSQPEVSVDRDIKYKAYEIERQSRSRRVEPVTRGTTRPRAKSVPNLNVTSRYAKYFSQRDTISHAEQLEHRLPNVTRLDNSDNETLGADNDTISNESLIDEDDRNEENNNLEKIYAERFRTSPKSNRSSRSSGSSFNFELNLNDKPNVNENAKGFFIQKSNSGSSRNSKSPKRTISPCFGNNEVNINRSKSPVSILTNRSSSNKSPPSRNSVDYMTNYSGSNASQNAFNHSSQKSVTVIHNEQYRDKLLTLSPEPSVSKTTFSRTSLNPTEVKKPDGSRELRFPNGNVKYISSDGKYSKFVYYNGDIKENFYSEGRIKYFYAETKTYHTTHADGLEVLEFPDGQVEKRYKDGSSEIRLPNGSVRYFDPKNEHVREEWRFPDGAALTVAANGEQRIVFSNGQVEVHAKDHKRREFPDGTVKLVYNDGTSETRYASGRVRIKDKHGNLIMDSAPG</sequence>
<dbReference type="Proteomes" id="UP001231649">
    <property type="component" value="Chromosome 21"/>
</dbReference>
<name>A0ACC2QAZ0_9NEOP</name>
<evidence type="ECO:0000313" key="1">
    <source>
        <dbReference type="EMBL" id="KAJ8712936.1"/>
    </source>
</evidence>
<keyword evidence="2" id="KW-1185">Reference proteome</keyword>
<dbReference type="EMBL" id="CM056797">
    <property type="protein sequence ID" value="KAJ8712936.1"/>
    <property type="molecule type" value="Genomic_DNA"/>
</dbReference>
<reference evidence="1" key="1">
    <citation type="submission" date="2023-03" db="EMBL/GenBank/DDBJ databases">
        <title>Chromosome-level genomes of two armyworms, Mythimna separata and Mythimna loreyi, provide insights into the biosynthesis and reception of sex pheromones.</title>
        <authorList>
            <person name="Zhao H."/>
        </authorList>
    </citation>
    <scope>NUCLEOTIDE SEQUENCE</scope>
    <source>
        <strain evidence="1">BeijingLab</strain>
    </source>
</reference>
<gene>
    <name evidence="1" type="ORF">PYW08_008240</name>
</gene>
<proteinExistence type="predicted"/>